<dbReference type="GO" id="GO:0003676">
    <property type="term" value="F:nucleic acid binding"/>
    <property type="evidence" value="ECO:0007669"/>
    <property type="project" value="InterPro"/>
</dbReference>
<accession>A0A9J6CLM0</accession>
<comment type="caution">
    <text evidence="1">The sequence shown here is derived from an EMBL/GenBank/DDBJ whole genome shotgun (WGS) entry which is preliminary data.</text>
</comment>
<protein>
    <submittedName>
        <fullName evidence="1">Uncharacterized protein</fullName>
    </submittedName>
</protein>
<dbReference type="SUPFAM" id="SSF54928">
    <property type="entry name" value="RNA-binding domain, RBD"/>
    <property type="match status" value="1"/>
</dbReference>
<keyword evidence="2" id="KW-1185">Reference proteome</keyword>
<dbReference type="EMBL" id="JADBJN010000001">
    <property type="protein sequence ID" value="KAG5682848.1"/>
    <property type="molecule type" value="Genomic_DNA"/>
</dbReference>
<dbReference type="Proteomes" id="UP001107558">
    <property type="component" value="Chromosome 1"/>
</dbReference>
<dbReference type="AlphaFoldDB" id="A0A9J6CLM0"/>
<name>A0A9J6CLM0_POLVA</name>
<reference evidence="1" key="1">
    <citation type="submission" date="2021-03" db="EMBL/GenBank/DDBJ databases">
        <title>Chromosome level genome of the anhydrobiotic midge Polypedilum vanderplanki.</title>
        <authorList>
            <person name="Yoshida Y."/>
            <person name="Kikawada T."/>
            <person name="Gusev O."/>
        </authorList>
    </citation>
    <scope>NUCLEOTIDE SEQUENCE</scope>
    <source>
        <strain evidence="1">NIAS01</strain>
        <tissue evidence="1">Whole body or cell culture</tissue>
    </source>
</reference>
<evidence type="ECO:0000313" key="2">
    <source>
        <dbReference type="Proteomes" id="UP001107558"/>
    </source>
</evidence>
<sequence length="214" mass="25874">MVHRFYKHIENSTISYEFTDGHATRIIWMERHDLLDTRTKLMTFLQNKPGFERLLFKTKRHYYIIFESTESAKMAYNEMDGKVLKNAIIRTYFACVEALKNKRLITENFFDIFPETNLRLKVEIDNFQFDEFLKITILKDENNFFQKCPKNMDVDDIYVEDKNQIKDLKKSIDENWINFSIGLTIENNFLELVMAKSNRYILKFIKMKRLLLQF</sequence>
<dbReference type="InterPro" id="IPR035979">
    <property type="entry name" value="RBD_domain_sf"/>
</dbReference>
<proteinExistence type="predicted"/>
<evidence type="ECO:0000313" key="1">
    <source>
        <dbReference type="EMBL" id="KAG5682848.1"/>
    </source>
</evidence>
<gene>
    <name evidence="1" type="ORF">PVAND_012170</name>
</gene>
<organism evidence="1 2">
    <name type="scientific">Polypedilum vanderplanki</name>
    <name type="common">Sleeping chironomid midge</name>
    <dbReference type="NCBI Taxonomy" id="319348"/>
    <lineage>
        <taxon>Eukaryota</taxon>
        <taxon>Metazoa</taxon>
        <taxon>Ecdysozoa</taxon>
        <taxon>Arthropoda</taxon>
        <taxon>Hexapoda</taxon>
        <taxon>Insecta</taxon>
        <taxon>Pterygota</taxon>
        <taxon>Neoptera</taxon>
        <taxon>Endopterygota</taxon>
        <taxon>Diptera</taxon>
        <taxon>Nematocera</taxon>
        <taxon>Chironomoidea</taxon>
        <taxon>Chironomidae</taxon>
        <taxon>Chironominae</taxon>
        <taxon>Polypedilum</taxon>
        <taxon>Polypedilum</taxon>
    </lineage>
</organism>